<dbReference type="EMBL" id="BMAT01009880">
    <property type="protein sequence ID" value="GFS15652.1"/>
    <property type="molecule type" value="Genomic_DNA"/>
</dbReference>
<feature type="domain" description="Rhodanese" evidence="1">
    <location>
        <begin position="20"/>
        <end position="137"/>
    </location>
</feature>
<dbReference type="SUPFAM" id="SSF52821">
    <property type="entry name" value="Rhodanese/Cell cycle control phosphatase"/>
    <property type="match status" value="1"/>
</dbReference>
<name>A0AAV4J2H1_9GAST</name>
<proteinExistence type="predicted"/>
<dbReference type="AlphaFoldDB" id="A0AAV4J2H1"/>
<dbReference type="CDD" id="cd01446">
    <property type="entry name" value="DSP_MapKP"/>
    <property type="match status" value="1"/>
</dbReference>
<dbReference type="Pfam" id="PF00581">
    <property type="entry name" value="Rhodanese"/>
    <property type="match status" value="1"/>
</dbReference>
<gene>
    <name evidence="2" type="ORF">ElyMa_004938800</name>
</gene>
<evidence type="ECO:0000259" key="1">
    <source>
        <dbReference type="PROSITE" id="PS50206"/>
    </source>
</evidence>
<sequence length="179" mass="20065">METVCGVDVSEVSEVLSSSSVNRCLVIDCRSFLAFNQSRIVQAINIHCPPILKRRSGGFIALENIVPCETKRAQLLQGIYHTVLVYDESTQDLTKAPSDSNIQSVITSLLKQVENLTIRFIKGGFEAVREECPVLCMNLRLSHPMRDKPSHKERNKQSRMVSFFVVECSSLPHSRSSLV</sequence>
<protein>
    <submittedName>
        <fullName evidence="2">Dual specificity protein phosphatase</fullName>
    </submittedName>
</protein>
<dbReference type="PROSITE" id="PS50206">
    <property type="entry name" value="RHODANESE_3"/>
    <property type="match status" value="1"/>
</dbReference>
<accession>A0AAV4J2H1</accession>
<dbReference type="SMART" id="SM00450">
    <property type="entry name" value="RHOD"/>
    <property type="match status" value="1"/>
</dbReference>
<keyword evidence="3" id="KW-1185">Reference proteome</keyword>
<dbReference type="InterPro" id="IPR001763">
    <property type="entry name" value="Rhodanese-like_dom"/>
</dbReference>
<evidence type="ECO:0000313" key="2">
    <source>
        <dbReference type="EMBL" id="GFS15652.1"/>
    </source>
</evidence>
<dbReference type="Proteomes" id="UP000762676">
    <property type="component" value="Unassembled WGS sequence"/>
</dbReference>
<evidence type="ECO:0000313" key="3">
    <source>
        <dbReference type="Proteomes" id="UP000762676"/>
    </source>
</evidence>
<dbReference type="Gene3D" id="3.40.250.10">
    <property type="entry name" value="Rhodanese-like domain"/>
    <property type="match status" value="1"/>
</dbReference>
<organism evidence="2 3">
    <name type="scientific">Elysia marginata</name>
    <dbReference type="NCBI Taxonomy" id="1093978"/>
    <lineage>
        <taxon>Eukaryota</taxon>
        <taxon>Metazoa</taxon>
        <taxon>Spiralia</taxon>
        <taxon>Lophotrochozoa</taxon>
        <taxon>Mollusca</taxon>
        <taxon>Gastropoda</taxon>
        <taxon>Heterobranchia</taxon>
        <taxon>Euthyneura</taxon>
        <taxon>Panpulmonata</taxon>
        <taxon>Sacoglossa</taxon>
        <taxon>Placobranchoidea</taxon>
        <taxon>Plakobranchidae</taxon>
        <taxon>Elysia</taxon>
    </lineage>
</organism>
<reference evidence="2 3" key="1">
    <citation type="journal article" date="2021" name="Elife">
        <title>Chloroplast acquisition without the gene transfer in kleptoplastic sea slugs, Plakobranchus ocellatus.</title>
        <authorList>
            <person name="Maeda T."/>
            <person name="Takahashi S."/>
            <person name="Yoshida T."/>
            <person name="Shimamura S."/>
            <person name="Takaki Y."/>
            <person name="Nagai Y."/>
            <person name="Toyoda A."/>
            <person name="Suzuki Y."/>
            <person name="Arimoto A."/>
            <person name="Ishii H."/>
            <person name="Satoh N."/>
            <person name="Nishiyama T."/>
            <person name="Hasebe M."/>
            <person name="Maruyama T."/>
            <person name="Minagawa J."/>
            <person name="Obokata J."/>
            <person name="Shigenobu S."/>
        </authorList>
    </citation>
    <scope>NUCLEOTIDE SEQUENCE [LARGE SCALE GENOMIC DNA]</scope>
</reference>
<comment type="caution">
    <text evidence="2">The sequence shown here is derived from an EMBL/GenBank/DDBJ whole genome shotgun (WGS) entry which is preliminary data.</text>
</comment>
<dbReference type="InterPro" id="IPR036873">
    <property type="entry name" value="Rhodanese-like_dom_sf"/>
</dbReference>